<dbReference type="PANTHER" id="PTHR43744">
    <property type="entry name" value="ABC TRANSPORTER PERMEASE PROTEIN MG189-RELATED-RELATED"/>
    <property type="match status" value="1"/>
</dbReference>
<dbReference type="CDD" id="cd06261">
    <property type="entry name" value="TM_PBP2"/>
    <property type="match status" value="1"/>
</dbReference>
<keyword evidence="5 7" id="KW-1133">Transmembrane helix</keyword>
<evidence type="ECO:0000256" key="3">
    <source>
        <dbReference type="ARBA" id="ARBA00022475"/>
    </source>
</evidence>
<accession>A0A927H2H6</accession>
<evidence type="ECO:0000313" key="9">
    <source>
        <dbReference type="EMBL" id="MBD2865368.1"/>
    </source>
</evidence>
<dbReference type="GO" id="GO:0005886">
    <property type="term" value="C:plasma membrane"/>
    <property type="evidence" value="ECO:0007669"/>
    <property type="project" value="UniProtKB-SubCell"/>
</dbReference>
<keyword evidence="6 7" id="KW-0472">Membrane</keyword>
<evidence type="ECO:0000259" key="8">
    <source>
        <dbReference type="PROSITE" id="PS50928"/>
    </source>
</evidence>
<dbReference type="InterPro" id="IPR035906">
    <property type="entry name" value="MetI-like_sf"/>
</dbReference>
<evidence type="ECO:0000256" key="4">
    <source>
        <dbReference type="ARBA" id="ARBA00022692"/>
    </source>
</evidence>
<dbReference type="PANTHER" id="PTHR43744:SF9">
    <property type="entry name" value="POLYGALACTURONAN_RHAMNOGALACTURONAN TRANSPORT SYSTEM PERMEASE PROTEIN YTCP"/>
    <property type="match status" value="1"/>
</dbReference>
<proteinExistence type="inferred from homology"/>
<gene>
    <name evidence="9" type="ORF">IDH45_25630</name>
</gene>
<keyword evidence="10" id="KW-1185">Reference proteome</keyword>
<dbReference type="Gene3D" id="1.10.3720.10">
    <property type="entry name" value="MetI-like"/>
    <property type="match status" value="1"/>
</dbReference>
<feature type="transmembrane region" description="Helical" evidence="7">
    <location>
        <begin position="183"/>
        <end position="205"/>
    </location>
</feature>
<feature type="domain" description="ABC transmembrane type-1" evidence="8">
    <location>
        <begin position="75"/>
        <end position="275"/>
    </location>
</feature>
<name>A0A927H2H6_9BACL</name>
<dbReference type="Pfam" id="PF00528">
    <property type="entry name" value="BPD_transp_1"/>
    <property type="match status" value="1"/>
</dbReference>
<evidence type="ECO:0000313" key="10">
    <source>
        <dbReference type="Proteomes" id="UP000639396"/>
    </source>
</evidence>
<dbReference type="InterPro" id="IPR000515">
    <property type="entry name" value="MetI-like"/>
</dbReference>
<sequence length="293" mass="33402">MLFRKSAGETVTDAVLYGGLALISVTTVYPFIYLLVLSLNETTDAMRGGLTFFPRVFTLENYAYVFENPVLLRASYNSVLRTVLQTVISVFLSGMLAYVLSRKEFMLRRLFSFMLVLTMYVSGGLIPTYLLIKSLGLINSFWVYIIPSLVGAFHVFIMRTYFEQLPEGLVESAYIDGANDFRIYTSIIMPISLPVFATIALFISVNEWNSWFDNYLYNSRNPDLNVLQYELQKMIQIVEQQVNQDSGEEIQRTISPTTIKATLTILVTIPILLVYPFLQKYFVQGMTLGAMKD</sequence>
<evidence type="ECO:0000256" key="7">
    <source>
        <dbReference type="RuleBase" id="RU363032"/>
    </source>
</evidence>
<keyword evidence="3" id="KW-1003">Cell membrane</keyword>
<feature type="transmembrane region" description="Helical" evidence="7">
    <location>
        <begin position="259"/>
        <end position="278"/>
    </location>
</feature>
<dbReference type="GO" id="GO:0055085">
    <property type="term" value="P:transmembrane transport"/>
    <property type="evidence" value="ECO:0007669"/>
    <property type="project" value="InterPro"/>
</dbReference>
<evidence type="ECO:0000256" key="2">
    <source>
        <dbReference type="ARBA" id="ARBA00022448"/>
    </source>
</evidence>
<reference evidence="9" key="1">
    <citation type="submission" date="2020-09" db="EMBL/GenBank/DDBJ databases">
        <title>A novel bacterium of genus Paenibacillus, isolated from South China Sea.</title>
        <authorList>
            <person name="Huang H."/>
            <person name="Mo K."/>
            <person name="Hu Y."/>
        </authorList>
    </citation>
    <scope>NUCLEOTIDE SEQUENCE</scope>
    <source>
        <strain evidence="9">IB182363</strain>
    </source>
</reference>
<organism evidence="9 10">
    <name type="scientific">Paenibacillus oceani</name>
    <dbReference type="NCBI Taxonomy" id="2772510"/>
    <lineage>
        <taxon>Bacteria</taxon>
        <taxon>Bacillati</taxon>
        <taxon>Bacillota</taxon>
        <taxon>Bacilli</taxon>
        <taxon>Bacillales</taxon>
        <taxon>Paenibacillaceae</taxon>
        <taxon>Paenibacillus</taxon>
    </lineage>
</organism>
<evidence type="ECO:0000256" key="1">
    <source>
        <dbReference type="ARBA" id="ARBA00004651"/>
    </source>
</evidence>
<evidence type="ECO:0000256" key="6">
    <source>
        <dbReference type="ARBA" id="ARBA00023136"/>
    </source>
</evidence>
<dbReference type="EMBL" id="JACXJA010000041">
    <property type="protein sequence ID" value="MBD2865368.1"/>
    <property type="molecule type" value="Genomic_DNA"/>
</dbReference>
<comment type="similarity">
    <text evidence="7">Belongs to the binding-protein-dependent transport system permease family.</text>
</comment>
<keyword evidence="2 7" id="KW-0813">Transport</keyword>
<comment type="caution">
    <text evidence="9">The sequence shown here is derived from an EMBL/GenBank/DDBJ whole genome shotgun (WGS) entry which is preliminary data.</text>
</comment>
<protein>
    <submittedName>
        <fullName evidence="9">Carbohydrate ABC transporter permease</fullName>
    </submittedName>
</protein>
<feature type="transmembrane region" description="Helical" evidence="7">
    <location>
        <begin position="14"/>
        <end position="36"/>
    </location>
</feature>
<dbReference type="SUPFAM" id="SSF161098">
    <property type="entry name" value="MetI-like"/>
    <property type="match status" value="1"/>
</dbReference>
<dbReference type="PROSITE" id="PS50928">
    <property type="entry name" value="ABC_TM1"/>
    <property type="match status" value="1"/>
</dbReference>
<feature type="transmembrane region" description="Helical" evidence="7">
    <location>
        <begin position="110"/>
        <end position="129"/>
    </location>
</feature>
<dbReference type="AlphaFoldDB" id="A0A927H2H6"/>
<keyword evidence="4 7" id="KW-0812">Transmembrane</keyword>
<comment type="subcellular location">
    <subcellularLocation>
        <location evidence="1 7">Cell membrane</location>
        <topology evidence="1 7">Multi-pass membrane protein</topology>
    </subcellularLocation>
</comment>
<dbReference type="Proteomes" id="UP000639396">
    <property type="component" value="Unassembled WGS sequence"/>
</dbReference>
<dbReference type="RefSeq" id="WP_190930987.1">
    <property type="nucleotide sequence ID" value="NZ_JACXJA010000041.1"/>
</dbReference>
<feature type="transmembrane region" description="Helical" evidence="7">
    <location>
        <begin position="79"/>
        <end position="98"/>
    </location>
</feature>
<evidence type="ECO:0000256" key="5">
    <source>
        <dbReference type="ARBA" id="ARBA00022989"/>
    </source>
</evidence>
<feature type="transmembrane region" description="Helical" evidence="7">
    <location>
        <begin position="141"/>
        <end position="162"/>
    </location>
</feature>